<dbReference type="EMBL" id="CP158357">
    <property type="protein sequence ID" value="XBX78715.1"/>
    <property type="molecule type" value="Genomic_DNA"/>
</dbReference>
<dbReference type="SUPFAM" id="SSF55811">
    <property type="entry name" value="Nudix"/>
    <property type="match status" value="1"/>
</dbReference>
<evidence type="ECO:0000256" key="1">
    <source>
        <dbReference type="ARBA" id="ARBA00005582"/>
    </source>
</evidence>
<protein>
    <submittedName>
        <fullName evidence="4">NUDIX domain-containing protein</fullName>
    </submittedName>
</protein>
<dbReference type="PRINTS" id="PR00502">
    <property type="entry name" value="NUDIXFAMILY"/>
</dbReference>
<sequence length="186" mass="20425">MSRVLSADVHRLVAEFLPRSERDRAAQEDFASFFSDDDGPVRRESGPDHATASCVVFDETLTQTLLVFHGKGRFWVQPGGHAEDGDASIVEAALRELREETGIETAVPTSPLAYDLDHHGLSSSFGRCASHLDIGIAVIVDPQLALTVSDESEDVRWWPVDALPAEVPAQLEPRLAGLLERLRSQR</sequence>
<dbReference type="RefSeq" id="WP_350351942.1">
    <property type="nucleotide sequence ID" value="NZ_CP158357.1"/>
</dbReference>
<proteinExistence type="inferred from homology"/>
<gene>
    <name evidence="4" type="ORF">ABS642_01085</name>
</gene>
<dbReference type="PANTHER" id="PTHR43736:SF1">
    <property type="entry name" value="DIHYDRONEOPTERIN TRIPHOSPHATE DIPHOSPHATASE"/>
    <property type="match status" value="1"/>
</dbReference>
<accession>A0AAU7VYA1</accession>
<keyword evidence="2" id="KW-0378">Hydrolase</keyword>
<dbReference type="Pfam" id="PF00293">
    <property type="entry name" value="NUDIX"/>
    <property type="match status" value="1"/>
</dbReference>
<name>A0AAU7VYA1_9MICO</name>
<comment type="similarity">
    <text evidence="1">Belongs to the Nudix hydrolase family.</text>
</comment>
<feature type="domain" description="Nudix hydrolase" evidence="3">
    <location>
        <begin position="47"/>
        <end position="182"/>
    </location>
</feature>
<dbReference type="PANTHER" id="PTHR43736">
    <property type="entry name" value="ADP-RIBOSE PYROPHOSPHATASE"/>
    <property type="match status" value="1"/>
</dbReference>
<dbReference type="InterPro" id="IPR015797">
    <property type="entry name" value="NUDIX_hydrolase-like_dom_sf"/>
</dbReference>
<evidence type="ECO:0000313" key="4">
    <source>
        <dbReference type="EMBL" id="XBX78715.1"/>
    </source>
</evidence>
<dbReference type="InterPro" id="IPR020476">
    <property type="entry name" value="Nudix_hydrolase"/>
</dbReference>
<dbReference type="InterPro" id="IPR000086">
    <property type="entry name" value="NUDIX_hydrolase_dom"/>
</dbReference>
<reference evidence="4" key="1">
    <citation type="submission" date="2024-06" db="EMBL/GenBank/DDBJ databases">
        <title>Draft genome sequence of Microbacterium sp. strain A8/3-1, isolated from Oxytropis tragacanthoides Fisch. ex DC. Root nodules in the Altai region of Russia.</title>
        <authorList>
            <person name="Sazanova A."/>
            <person name="Guro P."/>
            <person name="Kuznetsova I."/>
            <person name="Belimov A."/>
            <person name="Safronova V."/>
        </authorList>
    </citation>
    <scope>NUCLEOTIDE SEQUENCE</scope>
    <source>
        <strain evidence="4">A8/3-1</strain>
    </source>
</reference>
<dbReference type="AlphaFoldDB" id="A0AAU7VYA1"/>
<dbReference type="PROSITE" id="PS51462">
    <property type="entry name" value="NUDIX"/>
    <property type="match status" value="1"/>
</dbReference>
<organism evidence="4">
    <name type="scientific">Microbacterium sp. A8/3-1</name>
    <dbReference type="NCBI Taxonomy" id="3160749"/>
    <lineage>
        <taxon>Bacteria</taxon>
        <taxon>Bacillati</taxon>
        <taxon>Actinomycetota</taxon>
        <taxon>Actinomycetes</taxon>
        <taxon>Micrococcales</taxon>
        <taxon>Microbacteriaceae</taxon>
        <taxon>Microbacterium</taxon>
    </lineage>
</organism>
<evidence type="ECO:0000256" key="2">
    <source>
        <dbReference type="ARBA" id="ARBA00022801"/>
    </source>
</evidence>
<dbReference type="Gene3D" id="3.90.79.10">
    <property type="entry name" value="Nucleoside Triphosphate Pyrophosphohydrolase"/>
    <property type="match status" value="1"/>
</dbReference>
<dbReference type="CDD" id="cd03674">
    <property type="entry name" value="NUDIX_Hydrolase"/>
    <property type="match status" value="1"/>
</dbReference>
<evidence type="ECO:0000259" key="3">
    <source>
        <dbReference type="PROSITE" id="PS51462"/>
    </source>
</evidence>
<dbReference type="GO" id="GO:0016787">
    <property type="term" value="F:hydrolase activity"/>
    <property type="evidence" value="ECO:0007669"/>
    <property type="project" value="UniProtKB-KW"/>
</dbReference>